<evidence type="ECO:0000313" key="11">
    <source>
        <dbReference type="EMBL" id="EGK70067.1"/>
    </source>
</evidence>
<dbReference type="PROSITE" id="PS01129">
    <property type="entry name" value="PSI_RLU"/>
    <property type="match status" value="1"/>
</dbReference>
<dbReference type="InterPro" id="IPR006224">
    <property type="entry name" value="PsdUridine_synth_RluA-like_CS"/>
</dbReference>
<evidence type="ECO:0000313" key="12">
    <source>
        <dbReference type="Proteomes" id="UP000005019"/>
    </source>
</evidence>
<evidence type="ECO:0000256" key="6">
    <source>
        <dbReference type="ARBA" id="ARBA00040675"/>
    </source>
</evidence>
<evidence type="ECO:0000256" key="7">
    <source>
        <dbReference type="ARBA" id="ARBA00041803"/>
    </source>
</evidence>
<evidence type="ECO:0000256" key="3">
    <source>
        <dbReference type="ARBA" id="ARBA00036607"/>
    </source>
</evidence>
<dbReference type="eggNOG" id="COG0564">
    <property type="taxonomic scope" value="Bacteria"/>
</dbReference>
<dbReference type="EC" id="5.4.99.26" evidence="5"/>
<dbReference type="InterPro" id="IPR020103">
    <property type="entry name" value="PsdUridine_synth_cat_dom_sf"/>
</dbReference>
<keyword evidence="2" id="KW-0413">Isomerase</keyword>
<dbReference type="AlphaFoldDB" id="F5RI85"/>
<accession>F5RI85</accession>
<evidence type="ECO:0000256" key="4">
    <source>
        <dbReference type="ARBA" id="ARBA00037670"/>
    </source>
</evidence>
<proteinExistence type="predicted"/>
<evidence type="ECO:0000256" key="8">
    <source>
        <dbReference type="ARBA" id="ARBA00041975"/>
    </source>
</evidence>
<dbReference type="Proteomes" id="UP000005019">
    <property type="component" value="Unassembled WGS sequence"/>
</dbReference>
<comment type="catalytic activity">
    <reaction evidence="3">
        <text>uridine(65) in tRNA = pseudouridine(65) in tRNA</text>
        <dbReference type="Rhea" id="RHEA:42536"/>
        <dbReference type="Rhea" id="RHEA-COMP:10103"/>
        <dbReference type="Rhea" id="RHEA-COMP:10104"/>
        <dbReference type="ChEBI" id="CHEBI:65314"/>
        <dbReference type="ChEBI" id="CHEBI:65315"/>
        <dbReference type="EC" id="5.4.99.26"/>
    </reaction>
</comment>
<dbReference type="GO" id="GO:0000455">
    <property type="term" value="P:enzyme-directed rRNA pseudouridine synthesis"/>
    <property type="evidence" value="ECO:0007669"/>
    <property type="project" value="TreeGrafter"/>
</dbReference>
<dbReference type="Gene3D" id="3.30.2350.10">
    <property type="entry name" value="Pseudouridine synthase"/>
    <property type="match status" value="1"/>
</dbReference>
<protein>
    <recommendedName>
        <fullName evidence="6">tRNA pseudouridine synthase C</fullName>
        <ecNumber evidence="5">5.4.99.26</ecNumber>
    </recommendedName>
    <alternativeName>
        <fullName evidence="8">tRNA pseudouridine(65) synthase</fullName>
    </alternativeName>
    <alternativeName>
        <fullName evidence="9">tRNA pseudouridylate synthase C</fullName>
    </alternativeName>
    <alternativeName>
        <fullName evidence="7">tRNA-uridine isomerase C</fullName>
    </alternativeName>
</protein>
<feature type="domain" description="Pseudouridine synthase RsuA/RluA-like" evidence="10">
    <location>
        <begin position="11"/>
        <end position="173"/>
    </location>
</feature>
<dbReference type="InterPro" id="IPR050188">
    <property type="entry name" value="RluA_PseudoU_synthase"/>
</dbReference>
<evidence type="ECO:0000256" key="5">
    <source>
        <dbReference type="ARBA" id="ARBA00038943"/>
    </source>
</evidence>
<sequence>MLDILFRDDYVVAIDKPSGLLVHRTALDRHETEFAVQRLRDQIGQRVWPVHRLDRGTSGVLVFALNPEAAHVLAQQFAAHRPAKRYLAVVRGHPPEAGDIDHPLRRIDDAIDPRAAREGAEPVVAQPALTRYRRLAVAEMPVAIDRYPASRYALVEAMPLTGRTHQIRRHLKHIAHPIIGDATYGKGPHNRYVATLCGEPRLLLACIHMHIRHPVSGEDIELRCRPGSAFNRLAQVFGWDAALLDPA</sequence>
<dbReference type="SUPFAM" id="SSF55120">
    <property type="entry name" value="Pseudouridine synthase"/>
    <property type="match status" value="1"/>
</dbReference>
<keyword evidence="12" id="KW-1185">Reference proteome</keyword>
<keyword evidence="1" id="KW-0819">tRNA processing</keyword>
<evidence type="ECO:0000256" key="2">
    <source>
        <dbReference type="ARBA" id="ARBA00023235"/>
    </source>
</evidence>
<comment type="caution">
    <text evidence="11">The sequence shown here is derived from an EMBL/GenBank/DDBJ whole genome shotgun (WGS) entry which is preliminary data.</text>
</comment>
<dbReference type="GO" id="GO:0008033">
    <property type="term" value="P:tRNA processing"/>
    <property type="evidence" value="ECO:0007669"/>
    <property type="project" value="UniProtKB-KW"/>
</dbReference>
<dbReference type="RefSeq" id="WP_008064888.1">
    <property type="nucleotide sequence ID" value="NZ_AFHG01000059.1"/>
</dbReference>
<name>F5RI85_METUF</name>
<dbReference type="OrthoDB" id="9785808at2"/>
<dbReference type="STRING" id="1000565.METUNv1_04035"/>
<dbReference type="Pfam" id="PF00849">
    <property type="entry name" value="PseudoU_synth_2"/>
    <property type="match status" value="1"/>
</dbReference>
<gene>
    <name evidence="11" type="ORF">METUNv1_04035</name>
</gene>
<dbReference type="PANTHER" id="PTHR21600:SF56">
    <property type="entry name" value="TRNA PSEUDOURIDINE SYNTHASE C"/>
    <property type="match status" value="1"/>
</dbReference>
<reference evidence="11 12" key="1">
    <citation type="journal article" date="2011" name="J. Bacteriol.">
        <title>Genome sequence of Methyloversatilis universalis FAM5T, a methylotrophic representative of the order Rhodocyclales.</title>
        <authorList>
            <person name="Kittichotirat W."/>
            <person name="Good N.M."/>
            <person name="Hall R."/>
            <person name="Bringel F."/>
            <person name="Lajus A."/>
            <person name="Medigue C."/>
            <person name="Smalley N.E."/>
            <person name="Beck D."/>
            <person name="Bumgarner R."/>
            <person name="Vuilleumier S."/>
            <person name="Kalyuzhnaya M.G."/>
        </authorList>
    </citation>
    <scope>NUCLEOTIDE SEQUENCE [LARGE SCALE GENOMIC DNA]</scope>
    <source>
        <strain evidence="12">ATCC BAA-1314 / JCM 13912 / FAM5</strain>
    </source>
</reference>
<evidence type="ECO:0000259" key="10">
    <source>
        <dbReference type="Pfam" id="PF00849"/>
    </source>
</evidence>
<dbReference type="PANTHER" id="PTHR21600">
    <property type="entry name" value="MITOCHONDRIAL RNA PSEUDOURIDINE SYNTHASE"/>
    <property type="match status" value="1"/>
</dbReference>
<evidence type="ECO:0000256" key="1">
    <source>
        <dbReference type="ARBA" id="ARBA00022694"/>
    </source>
</evidence>
<organism evidence="11 12">
    <name type="scientific">Methyloversatilis universalis (strain ATCC BAA-1314 / DSM 25237 / JCM 13912 / CCUG 52030 / FAM5)</name>
    <dbReference type="NCBI Taxonomy" id="1000565"/>
    <lineage>
        <taxon>Bacteria</taxon>
        <taxon>Pseudomonadati</taxon>
        <taxon>Pseudomonadota</taxon>
        <taxon>Betaproteobacteria</taxon>
        <taxon>Nitrosomonadales</taxon>
        <taxon>Sterolibacteriaceae</taxon>
        <taxon>Methyloversatilis</taxon>
    </lineage>
</organism>
<evidence type="ECO:0000256" key="9">
    <source>
        <dbReference type="ARBA" id="ARBA00043049"/>
    </source>
</evidence>
<dbReference type="GO" id="GO:0003723">
    <property type="term" value="F:RNA binding"/>
    <property type="evidence" value="ECO:0007669"/>
    <property type="project" value="InterPro"/>
</dbReference>
<comment type="function">
    <text evidence="4">Responsible for synthesis of pseudouridine from uracil-65 in transfer RNAs.</text>
</comment>
<dbReference type="GO" id="GO:0160149">
    <property type="term" value="F:tRNA pseudouridine(65) synthase activity"/>
    <property type="evidence" value="ECO:0007669"/>
    <property type="project" value="UniProtKB-EC"/>
</dbReference>
<dbReference type="EMBL" id="AFHG01000059">
    <property type="protein sequence ID" value="EGK70067.1"/>
    <property type="molecule type" value="Genomic_DNA"/>
</dbReference>
<dbReference type="InterPro" id="IPR006145">
    <property type="entry name" value="PsdUridine_synth_RsuA/RluA"/>
</dbReference>